<dbReference type="EMBL" id="PNBA02000002">
    <property type="protein sequence ID" value="KAG6433354.1"/>
    <property type="molecule type" value="Genomic_DNA"/>
</dbReference>
<dbReference type="PANTHER" id="PTHR46250">
    <property type="entry name" value="MYB/SANT-LIKE DNA-BINDING DOMAIN PROTEIN-RELATED"/>
    <property type="match status" value="1"/>
</dbReference>
<dbReference type="Proteomes" id="UP000298416">
    <property type="component" value="Unassembled WGS sequence"/>
</dbReference>
<gene>
    <name evidence="2" type="ORF">SASPL_104964</name>
</gene>
<proteinExistence type="predicted"/>
<feature type="compositionally biased region" description="Polar residues" evidence="1">
    <location>
        <begin position="192"/>
        <end position="203"/>
    </location>
</feature>
<evidence type="ECO:0000313" key="2">
    <source>
        <dbReference type="EMBL" id="KAG6433354.1"/>
    </source>
</evidence>
<dbReference type="AlphaFoldDB" id="A0A8X8YK87"/>
<accession>A0A8X8YK87</accession>
<feature type="compositionally biased region" description="Low complexity" evidence="1">
    <location>
        <begin position="173"/>
        <end position="185"/>
    </location>
</feature>
<protein>
    <submittedName>
        <fullName evidence="2">Uncharacterized protein</fullName>
    </submittedName>
</protein>
<sequence>MSQSIRIGGGGSNSGFTAQDVLTQCLSLLHMGCAHRGNPFGENEGGNSATVSRLVTLVVESNVYALNSPNTDLTDTVEEWCGLRLTTRLTAMTSSGNRSLMQYSIDSNAKTIRDKAWPLWEQWTVVFGKDRAIGTTAEDIADGARASQQQANVVDSEDYSNDYFVQMDDILPEDNTPPQQNTPPENFEESTGHSASILQNNNKGGKKRKTHSSDELLMDFLGNLHAETNSRLEMIASRIGYEFDLGKKHLKNLTQRLDIFMGMPEESRLGYVLRFVNQN</sequence>
<feature type="region of interest" description="Disordered" evidence="1">
    <location>
        <begin position="169"/>
        <end position="211"/>
    </location>
</feature>
<evidence type="ECO:0000313" key="3">
    <source>
        <dbReference type="Proteomes" id="UP000298416"/>
    </source>
</evidence>
<evidence type="ECO:0000256" key="1">
    <source>
        <dbReference type="SAM" id="MobiDB-lite"/>
    </source>
</evidence>
<keyword evidence="3" id="KW-1185">Reference proteome</keyword>
<reference evidence="2" key="2">
    <citation type="submission" date="2020-08" db="EMBL/GenBank/DDBJ databases">
        <title>Plant Genome Project.</title>
        <authorList>
            <person name="Zhang R.-G."/>
        </authorList>
    </citation>
    <scope>NUCLEOTIDE SEQUENCE</scope>
    <source>
        <strain evidence="2">Huo1</strain>
        <tissue evidence="2">Leaf</tissue>
    </source>
</reference>
<comment type="caution">
    <text evidence="2">The sequence shown here is derived from an EMBL/GenBank/DDBJ whole genome shotgun (WGS) entry which is preliminary data.</text>
</comment>
<organism evidence="2">
    <name type="scientific">Salvia splendens</name>
    <name type="common">Scarlet sage</name>
    <dbReference type="NCBI Taxonomy" id="180675"/>
    <lineage>
        <taxon>Eukaryota</taxon>
        <taxon>Viridiplantae</taxon>
        <taxon>Streptophyta</taxon>
        <taxon>Embryophyta</taxon>
        <taxon>Tracheophyta</taxon>
        <taxon>Spermatophyta</taxon>
        <taxon>Magnoliopsida</taxon>
        <taxon>eudicotyledons</taxon>
        <taxon>Gunneridae</taxon>
        <taxon>Pentapetalae</taxon>
        <taxon>asterids</taxon>
        <taxon>lamiids</taxon>
        <taxon>Lamiales</taxon>
        <taxon>Lamiaceae</taxon>
        <taxon>Nepetoideae</taxon>
        <taxon>Mentheae</taxon>
        <taxon>Salviinae</taxon>
        <taxon>Salvia</taxon>
        <taxon>Salvia subgen. Calosphace</taxon>
        <taxon>core Calosphace</taxon>
    </lineage>
</organism>
<name>A0A8X8YK87_SALSN</name>
<reference evidence="2" key="1">
    <citation type="submission" date="2018-01" db="EMBL/GenBank/DDBJ databases">
        <authorList>
            <person name="Mao J.F."/>
        </authorList>
    </citation>
    <scope>NUCLEOTIDE SEQUENCE</scope>
    <source>
        <strain evidence="2">Huo1</strain>
        <tissue evidence="2">Leaf</tissue>
    </source>
</reference>